<dbReference type="EMBL" id="BMII01000029">
    <property type="protein sequence ID" value="GGB68899.1"/>
    <property type="molecule type" value="Genomic_DNA"/>
</dbReference>
<proteinExistence type="predicted"/>
<protein>
    <recommendedName>
        <fullName evidence="4">Peptidase</fullName>
    </recommendedName>
</protein>
<dbReference type="Proteomes" id="UP000617555">
    <property type="component" value="Unassembled WGS sequence"/>
</dbReference>
<evidence type="ECO:0000313" key="2">
    <source>
        <dbReference type="EMBL" id="GGB68899.1"/>
    </source>
</evidence>
<keyword evidence="1" id="KW-0472">Membrane</keyword>
<keyword evidence="1" id="KW-0812">Transmembrane</keyword>
<gene>
    <name evidence="2" type="ORF">GCM10011607_31930</name>
</gene>
<evidence type="ECO:0008006" key="4">
    <source>
        <dbReference type="Google" id="ProtNLM"/>
    </source>
</evidence>
<feature type="transmembrane region" description="Helical" evidence="1">
    <location>
        <begin position="12"/>
        <end position="34"/>
    </location>
</feature>
<reference evidence="3" key="1">
    <citation type="journal article" date="2019" name="Int. J. Syst. Evol. Microbiol.">
        <title>The Global Catalogue of Microorganisms (GCM) 10K type strain sequencing project: providing services to taxonomists for standard genome sequencing and annotation.</title>
        <authorList>
            <consortium name="The Broad Institute Genomics Platform"/>
            <consortium name="The Broad Institute Genome Sequencing Center for Infectious Disease"/>
            <person name="Wu L."/>
            <person name="Ma J."/>
        </authorList>
    </citation>
    <scope>NUCLEOTIDE SEQUENCE [LARGE SCALE GENOMIC DNA]</scope>
    <source>
        <strain evidence="3">CGMCC 1.15339</strain>
    </source>
</reference>
<evidence type="ECO:0000313" key="3">
    <source>
        <dbReference type="Proteomes" id="UP000617555"/>
    </source>
</evidence>
<accession>A0ABQ1JH62</accession>
<evidence type="ECO:0000256" key="1">
    <source>
        <dbReference type="SAM" id="Phobius"/>
    </source>
</evidence>
<keyword evidence="3" id="KW-1185">Reference proteome</keyword>
<sequence length="231" mass="26277">MPNGHTLRRLHRWFALVAGLQMGIWALSGTYMVLMDIDFIRGNTITTPQTPSKLSGVNYPLAQLLQRYPDATQLRISQQQTQAFYQFKSQSQLIILNADTGLPLKQLTEHHARHIALSAYSGAANIKNAFLLAKTAPRELNPNWLPVWQVNFADISNSSIYVSAISGDIVTKRHNYWRLFDVMWMLHIMDYDTRDNIHNNLLTLMACLGLLTAVFGTLLLLCRLRNNKVNP</sequence>
<keyword evidence="1" id="KW-1133">Transmembrane helix</keyword>
<dbReference type="RefSeq" id="WP_188740340.1">
    <property type="nucleotide sequence ID" value="NZ_BMII01000029.1"/>
</dbReference>
<feature type="transmembrane region" description="Helical" evidence="1">
    <location>
        <begin position="201"/>
        <end position="222"/>
    </location>
</feature>
<organism evidence="2 3">
    <name type="scientific">Shewanella inventionis</name>
    <dbReference type="NCBI Taxonomy" id="1738770"/>
    <lineage>
        <taxon>Bacteria</taxon>
        <taxon>Pseudomonadati</taxon>
        <taxon>Pseudomonadota</taxon>
        <taxon>Gammaproteobacteria</taxon>
        <taxon>Alteromonadales</taxon>
        <taxon>Shewanellaceae</taxon>
        <taxon>Shewanella</taxon>
    </lineage>
</organism>
<name>A0ABQ1JH62_9GAMM</name>
<comment type="caution">
    <text evidence="2">The sequence shown here is derived from an EMBL/GenBank/DDBJ whole genome shotgun (WGS) entry which is preliminary data.</text>
</comment>